<dbReference type="GO" id="GO:0030163">
    <property type="term" value="P:protein catabolic process"/>
    <property type="evidence" value="ECO:0007669"/>
    <property type="project" value="UniProtKB-UniRule"/>
</dbReference>
<dbReference type="Pfam" id="PF03588">
    <property type="entry name" value="Leu_Phe_trans"/>
    <property type="match status" value="1"/>
</dbReference>
<dbReference type="RefSeq" id="WP_264846050.1">
    <property type="nucleotide sequence ID" value="NZ_BPMA01000017.1"/>
</dbReference>
<evidence type="ECO:0000256" key="13">
    <source>
        <dbReference type="ARBA" id="ARBA00077165"/>
    </source>
</evidence>
<keyword evidence="3 15" id="KW-0808">Transferase</keyword>
<comment type="similarity">
    <text evidence="9 15">Belongs to the L/F-transferase family.</text>
</comment>
<evidence type="ECO:0000256" key="11">
    <source>
        <dbReference type="ARBA" id="ARBA00074372"/>
    </source>
</evidence>
<comment type="subcellular location">
    <subcellularLocation>
        <location evidence="1 15">Cytoplasm</location>
    </subcellularLocation>
</comment>
<dbReference type="PANTHER" id="PTHR30098">
    <property type="entry name" value="LEUCYL/PHENYLALANYL-TRNA--PROTEIN TRANSFERASE"/>
    <property type="match status" value="1"/>
</dbReference>
<dbReference type="PANTHER" id="PTHR30098:SF2">
    <property type="entry name" value="LEUCYL_PHENYLALANYL-TRNA--PROTEIN TRANSFERASE"/>
    <property type="match status" value="1"/>
</dbReference>
<evidence type="ECO:0000256" key="12">
    <source>
        <dbReference type="ARBA" id="ARBA00077136"/>
    </source>
</evidence>
<comment type="catalytic activity">
    <reaction evidence="5 15">
        <text>L-phenylalanyl-tRNA(Phe) + an N-terminal L-alpha-aminoacyl-[protein] = an N-terminal L-phenylalanyl-L-alpha-aminoacyl-[protein] + tRNA(Phe)</text>
        <dbReference type="Rhea" id="RHEA:43632"/>
        <dbReference type="Rhea" id="RHEA-COMP:9668"/>
        <dbReference type="Rhea" id="RHEA-COMP:9699"/>
        <dbReference type="Rhea" id="RHEA-COMP:10636"/>
        <dbReference type="Rhea" id="RHEA-COMP:10637"/>
        <dbReference type="ChEBI" id="CHEBI:78442"/>
        <dbReference type="ChEBI" id="CHEBI:78531"/>
        <dbReference type="ChEBI" id="CHEBI:78597"/>
        <dbReference type="ChEBI" id="CHEBI:83561"/>
        <dbReference type="EC" id="2.3.2.6"/>
    </reaction>
</comment>
<dbReference type="EMBL" id="BQKB01000051">
    <property type="protein sequence ID" value="GJM53920.1"/>
    <property type="molecule type" value="Genomic_DNA"/>
</dbReference>
<evidence type="ECO:0000256" key="3">
    <source>
        <dbReference type="ARBA" id="ARBA00022679"/>
    </source>
</evidence>
<dbReference type="Gene3D" id="3.30.70.3550">
    <property type="entry name" value="Leucyl/phenylalanyl-tRNA-protein transferase, N-terminal domain"/>
    <property type="match status" value="1"/>
</dbReference>
<protein>
    <recommendedName>
        <fullName evidence="11 15">Leucyl/phenylalanyl-tRNA--protein transferase</fullName>
        <ecNumber evidence="10 15">2.3.2.6</ecNumber>
    </recommendedName>
    <alternativeName>
        <fullName evidence="12 15">L/F-transferase</fullName>
    </alternativeName>
    <alternativeName>
        <fullName evidence="13 15">Leucyltransferase</fullName>
    </alternativeName>
    <alternativeName>
        <fullName evidence="14 15">Phenyalanyltransferase</fullName>
    </alternativeName>
</protein>
<evidence type="ECO:0000256" key="2">
    <source>
        <dbReference type="ARBA" id="ARBA00022490"/>
    </source>
</evidence>
<evidence type="ECO:0000256" key="1">
    <source>
        <dbReference type="ARBA" id="ARBA00004496"/>
    </source>
</evidence>
<dbReference type="InterPro" id="IPR016181">
    <property type="entry name" value="Acyl_CoA_acyltransferase"/>
</dbReference>
<evidence type="ECO:0000313" key="19">
    <source>
        <dbReference type="Proteomes" id="UP001208692"/>
    </source>
</evidence>
<comment type="caution">
    <text evidence="16">The sequence shown here is derived from an EMBL/GenBank/DDBJ whole genome shotgun (WGS) entry which is preliminary data.</text>
</comment>
<evidence type="ECO:0000256" key="14">
    <source>
        <dbReference type="ARBA" id="ARBA00083640"/>
    </source>
</evidence>
<dbReference type="EC" id="2.3.2.6" evidence="10 15"/>
<evidence type="ECO:0000256" key="4">
    <source>
        <dbReference type="ARBA" id="ARBA00023315"/>
    </source>
</evidence>
<dbReference type="FunFam" id="3.30.70.3550:FF:000001">
    <property type="entry name" value="Leucyl/phenylalanyl-tRNA--protein transferase"/>
    <property type="match status" value="1"/>
</dbReference>
<dbReference type="AlphaFoldDB" id="A0AAV5AU59"/>
<evidence type="ECO:0000256" key="6">
    <source>
        <dbReference type="ARBA" id="ARBA00050652"/>
    </source>
</evidence>
<dbReference type="GO" id="GO:0008914">
    <property type="term" value="F:leucyl-tRNA--protein transferase activity"/>
    <property type="evidence" value="ECO:0007669"/>
    <property type="project" value="UniProtKB-UniRule"/>
</dbReference>
<comment type="function">
    <text evidence="8 15">Functions in the N-end rule pathway of protein degradation where it conjugates Leu, Phe and, less efficiently, Met from aminoacyl-tRNAs to the N-termini of proteins containing an N-terminal arginine or lysine.</text>
</comment>
<dbReference type="InterPro" id="IPR042203">
    <property type="entry name" value="Leu/Phe-tRNA_Trfase_C"/>
</dbReference>
<dbReference type="HAMAP" id="MF_00688">
    <property type="entry name" value="Leu_Phe_trans"/>
    <property type="match status" value="1"/>
</dbReference>
<evidence type="ECO:0000313" key="17">
    <source>
        <dbReference type="EMBL" id="GJM53920.1"/>
    </source>
</evidence>
<dbReference type="GO" id="GO:0005737">
    <property type="term" value="C:cytoplasm"/>
    <property type="evidence" value="ECO:0007669"/>
    <property type="project" value="UniProtKB-SubCell"/>
</dbReference>
<evidence type="ECO:0000256" key="5">
    <source>
        <dbReference type="ARBA" id="ARBA00050607"/>
    </source>
</evidence>
<dbReference type="NCBIfam" id="TIGR00667">
    <property type="entry name" value="aat"/>
    <property type="match status" value="1"/>
</dbReference>
<evidence type="ECO:0000256" key="9">
    <source>
        <dbReference type="ARBA" id="ARBA00061535"/>
    </source>
</evidence>
<dbReference type="InterPro" id="IPR042221">
    <property type="entry name" value="Leu/Phe-tRNA_Trfase_N"/>
</dbReference>
<proteinExistence type="inferred from homology"/>
<keyword evidence="4 15" id="KW-0012">Acyltransferase</keyword>
<evidence type="ECO:0000256" key="15">
    <source>
        <dbReference type="HAMAP-Rule" id="MF_00688"/>
    </source>
</evidence>
<evidence type="ECO:0000256" key="10">
    <source>
        <dbReference type="ARBA" id="ARBA00066767"/>
    </source>
</evidence>
<dbReference type="Proteomes" id="UP001207736">
    <property type="component" value="Unassembled WGS sequence"/>
</dbReference>
<evidence type="ECO:0000256" key="7">
    <source>
        <dbReference type="ARBA" id="ARBA00051538"/>
    </source>
</evidence>
<organism evidence="16 18">
    <name type="scientific">Capnocytophaga catalasegens</name>
    <dbReference type="NCBI Taxonomy" id="1004260"/>
    <lineage>
        <taxon>Bacteria</taxon>
        <taxon>Pseudomonadati</taxon>
        <taxon>Bacteroidota</taxon>
        <taxon>Flavobacteriia</taxon>
        <taxon>Flavobacteriales</taxon>
        <taxon>Flavobacteriaceae</taxon>
        <taxon>Capnocytophaga</taxon>
    </lineage>
</organism>
<dbReference type="SUPFAM" id="SSF55729">
    <property type="entry name" value="Acyl-CoA N-acyltransferases (Nat)"/>
    <property type="match status" value="1"/>
</dbReference>
<evidence type="ECO:0000313" key="18">
    <source>
        <dbReference type="Proteomes" id="UP001207736"/>
    </source>
</evidence>
<comment type="catalytic activity">
    <reaction evidence="6 15">
        <text>N-terminal L-arginyl-[protein] + L-leucyl-tRNA(Leu) = N-terminal L-leucyl-L-arginyl-[protein] + tRNA(Leu) + H(+)</text>
        <dbReference type="Rhea" id="RHEA:50416"/>
        <dbReference type="Rhea" id="RHEA-COMP:9613"/>
        <dbReference type="Rhea" id="RHEA-COMP:9622"/>
        <dbReference type="Rhea" id="RHEA-COMP:12672"/>
        <dbReference type="Rhea" id="RHEA-COMP:12673"/>
        <dbReference type="ChEBI" id="CHEBI:15378"/>
        <dbReference type="ChEBI" id="CHEBI:64719"/>
        <dbReference type="ChEBI" id="CHEBI:78442"/>
        <dbReference type="ChEBI" id="CHEBI:78494"/>
        <dbReference type="ChEBI" id="CHEBI:133044"/>
        <dbReference type="EC" id="2.3.2.6"/>
    </reaction>
</comment>
<sequence length="210" mass="23892">MIWLSETTGFPDPIFANKDGLLAVGGDLSAQRLCNAYENGIFPWYNSEDPILWWSPDPRMVLFPSELHVSKSMKKLLKDQAFELTYNKAFEQVIHQCSSVTRFGQDGTWLGKEMIQAYLELHQLKIAHSVEVWQEDRLVGGFYGVRVGNIFCGESMFSLVSNASKYGFISFVKNSPDIKLIDCQVYSNHLASLGAREIPREEFLKILKTN</sequence>
<evidence type="ECO:0000256" key="8">
    <source>
        <dbReference type="ARBA" id="ARBA00054043"/>
    </source>
</evidence>
<dbReference type="Gene3D" id="3.40.630.70">
    <property type="entry name" value="Leucyl/phenylalanyl-tRNA-protein transferase, C-terminal domain"/>
    <property type="match status" value="1"/>
</dbReference>
<dbReference type="Proteomes" id="UP001208692">
    <property type="component" value="Unassembled WGS sequence"/>
</dbReference>
<accession>A0AAV5AU59</accession>
<reference evidence="16 19" key="1">
    <citation type="submission" date="2021-11" db="EMBL/GenBank/DDBJ databases">
        <title>Draft genome sequence of Capnocytophaga sp. strain KC07075 isolated from cat oral cavity.</title>
        <authorList>
            <person name="Suzuki M."/>
            <person name="Imaoka K."/>
            <person name="Kimura M."/>
            <person name="Morikawa S."/>
            <person name="Maeda K."/>
        </authorList>
    </citation>
    <scope>NUCLEOTIDE SEQUENCE</scope>
    <source>
        <strain evidence="16">KC07075</strain>
        <strain evidence="17 19">KC07079</strain>
    </source>
</reference>
<gene>
    <name evidence="15 16" type="primary">aat</name>
    <name evidence="16" type="ORF">RCZ15_10240</name>
    <name evidence="17" type="ORF">RCZ16_22360</name>
</gene>
<name>A0AAV5AU59_9FLAO</name>
<keyword evidence="2 15" id="KW-0963">Cytoplasm</keyword>
<dbReference type="InterPro" id="IPR004616">
    <property type="entry name" value="Leu/Phe-tRNA_Trfase"/>
</dbReference>
<comment type="catalytic activity">
    <reaction evidence="7 15">
        <text>N-terminal L-lysyl-[protein] + L-leucyl-tRNA(Leu) = N-terminal L-leucyl-L-lysyl-[protein] + tRNA(Leu) + H(+)</text>
        <dbReference type="Rhea" id="RHEA:12340"/>
        <dbReference type="Rhea" id="RHEA-COMP:9613"/>
        <dbReference type="Rhea" id="RHEA-COMP:9622"/>
        <dbReference type="Rhea" id="RHEA-COMP:12670"/>
        <dbReference type="Rhea" id="RHEA-COMP:12671"/>
        <dbReference type="ChEBI" id="CHEBI:15378"/>
        <dbReference type="ChEBI" id="CHEBI:65249"/>
        <dbReference type="ChEBI" id="CHEBI:78442"/>
        <dbReference type="ChEBI" id="CHEBI:78494"/>
        <dbReference type="ChEBI" id="CHEBI:133043"/>
        <dbReference type="EC" id="2.3.2.6"/>
    </reaction>
</comment>
<dbReference type="EMBL" id="BQKA01000018">
    <property type="protein sequence ID" value="GJM50049.1"/>
    <property type="molecule type" value="Genomic_DNA"/>
</dbReference>
<evidence type="ECO:0000313" key="16">
    <source>
        <dbReference type="EMBL" id="GJM50049.1"/>
    </source>
</evidence>
<keyword evidence="19" id="KW-1185">Reference proteome</keyword>